<feature type="transmembrane region" description="Helical" evidence="1">
    <location>
        <begin position="203"/>
        <end position="222"/>
    </location>
</feature>
<protein>
    <recommendedName>
        <fullName evidence="2">CAAX prenyl protease 2/Lysostaphin resistance protein A-like domain-containing protein</fullName>
    </recommendedName>
</protein>
<reference evidence="3 4" key="1">
    <citation type="submission" date="2020-08" db="EMBL/GenBank/DDBJ databases">
        <title>Genomic Encyclopedia of Type Strains, Phase IV (KMG-IV): sequencing the most valuable type-strain genomes for metagenomic binning, comparative biology and taxonomic classification.</title>
        <authorList>
            <person name="Goeker M."/>
        </authorList>
    </citation>
    <scope>NUCLEOTIDE SEQUENCE [LARGE SCALE GENOMIC DNA]</scope>
    <source>
        <strain evidence="3 4">DSM 17075</strain>
    </source>
</reference>
<dbReference type="GO" id="GO:0080120">
    <property type="term" value="P:CAAX-box protein maturation"/>
    <property type="evidence" value="ECO:0007669"/>
    <property type="project" value="UniProtKB-ARBA"/>
</dbReference>
<dbReference type="Proteomes" id="UP000559598">
    <property type="component" value="Unassembled WGS sequence"/>
</dbReference>
<keyword evidence="1" id="KW-1133">Transmembrane helix</keyword>
<comment type="caution">
    <text evidence="3">The sequence shown here is derived from an EMBL/GenBank/DDBJ whole genome shotgun (WGS) entry which is preliminary data.</text>
</comment>
<feature type="transmembrane region" description="Helical" evidence="1">
    <location>
        <begin position="84"/>
        <end position="104"/>
    </location>
</feature>
<feature type="transmembrane region" description="Helical" evidence="1">
    <location>
        <begin position="45"/>
        <end position="63"/>
    </location>
</feature>
<feature type="transmembrane region" description="Helical" evidence="1">
    <location>
        <begin position="116"/>
        <end position="135"/>
    </location>
</feature>
<keyword evidence="1" id="KW-0472">Membrane</keyword>
<gene>
    <name evidence="3" type="ORF">GGR02_003561</name>
</gene>
<dbReference type="Pfam" id="PF02517">
    <property type="entry name" value="Rce1-like"/>
    <property type="match status" value="1"/>
</dbReference>
<feature type="transmembrane region" description="Helical" evidence="1">
    <location>
        <begin position="147"/>
        <end position="168"/>
    </location>
</feature>
<accession>A0A840DYR3</accession>
<feature type="domain" description="CAAX prenyl protease 2/Lysostaphin resistance protein A-like" evidence="2">
    <location>
        <begin position="115"/>
        <end position="216"/>
    </location>
</feature>
<feature type="transmembrane region" description="Helical" evidence="1">
    <location>
        <begin position="12"/>
        <end position="33"/>
    </location>
</feature>
<organism evidence="3 4">
    <name type="scientific">Anoxybacteroides voinovskiense</name>
    <dbReference type="NCBI Taxonomy" id="230470"/>
    <lineage>
        <taxon>Bacteria</taxon>
        <taxon>Bacillati</taxon>
        <taxon>Bacillota</taxon>
        <taxon>Bacilli</taxon>
        <taxon>Bacillales</taxon>
        <taxon>Anoxybacillaceae</taxon>
        <taxon>Anoxybacteroides</taxon>
    </lineage>
</organism>
<keyword evidence="4" id="KW-1185">Reference proteome</keyword>
<sequence>MQTEFTPKESKCFFIIFLLLLLLINFCKYFFLITKIRQYGSTLEILNTILIILLWIVPVLVYIRVFLKFSVFKFMKLKDKILKNIFTGFLLSILLSLLLIISHYDIVYRKLSYPLPWYIWINTILLSALSEEIVFRGLTLQVLKKWCSFWCANLFTSCLFLLIHFPQWVSSGNIVHILMSWTPVYVVVLSLIFGFVFHKTNSLWSVIILHSFHNYFAILITFN</sequence>
<dbReference type="GO" id="GO:0004175">
    <property type="term" value="F:endopeptidase activity"/>
    <property type="evidence" value="ECO:0007669"/>
    <property type="project" value="UniProtKB-ARBA"/>
</dbReference>
<dbReference type="AlphaFoldDB" id="A0A840DYR3"/>
<feature type="transmembrane region" description="Helical" evidence="1">
    <location>
        <begin position="174"/>
        <end position="196"/>
    </location>
</feature>
<keyword evidence="1" id="KW-0812">Transmembrane</keyword>
<dbReference type="InterPro" id="IPR003675">
    <property type="entry name" value="Rce1/LyrA-like_dom"/>
</dbReference>
<evidence type="ECO:0000256" key="1">
    <source>
        <dbReference type="SAM" id="Phobius"/>
    </source>
</evidence>
<evidence type="ECO:0000259" key="2">
    <source>
        <dbReference type="Pfam" id="PF02517"/>
    </source>
</evidence>
<proteinExistence type="predicted"/>
<evidence type="ECO:0000313" key="4">
    <source>
        <dbReference type="Proteomes" id="UP000559598"/>
    </source>
</evidence>
<name>A0A840DYR3_9BACL</name>
<dbReference type="EMBL" id="JACIDE010000051">
    <property type="protein sequence ID" value="MBB4075707.1"/>
    <property type="molecule type" value="Genomic_DNA"/>
</dbReference>
<evidence type="ECO:0000313" key="3">
    <source>
        <dbReference type="EMBL" id="MBB4075707.1"/>
    </source>
</evidence>